<dbReference type="EMBL" id="CP028519">
    <property type="protein sequence ID" value="AVY95757.1"/>
    <property type="molecule type" value="Genomic_DNA"/>
</dbReference>
<evidence type="ECO:0000313" key="1">
    <source>
        <dbReference type="EMBL" id="AVY95757.1"/>
    </source>
</evidence>
<evidence type="ECO:0008006" key="3">
    <source>
        <dbReference type="Google" id="ProtNLM"/>
    </source>
</evidence>
<dbReference type="AlphaFoldDB" id="A0A2S0PES2"/>
<keyword evidence="2" id="KW-1185">Reference proteome</keyword>
<organism evidence="1 2">
    <name type="scientific">Microvirgula aerodenitrificans</name>
    <dbReference type="NCBI Taxonomy" id="57480"/>
    <lineage>
        <taxon>Bacteria</taxon>
        <taxon>Pseudomonadati</taxon>
        <taxon>Pseudomonadota</taxon>
        <taxon>Betaproteobacteria</taxon>
        <taxon>Neisseriales</taxon>
        <taxon>Aquaspirillaceae</taxon>
        <taxon>Microvirgula</taxon>
    </lineage>
</organism>
<sequence>MTYKSQQNRIAFAGQISKAGESLARATGEQNVGTTPVVAGRFVALAAAGIKELSAVTDVLAGVVVRSPVQDSYSPDEYLSVGKIGHGDGIWVELEGAAARGDKVHVRAVAQAGKPAGKVLAAEVTDKTVPTDLYIINVAAGLAEIGRL</sequence>
<reference evidence="1 2" key="1">
    <citation type="submission" date="2018-04" db="EMBL/GenBank/DDBJ databases">
        <title>Denitrifier Microvirgula.</title>
        <authorList>
            <person name="Anderson E."/>
            <person name="Jang J."/>
            <person name="Ishii S."/>
        </authorList>
    </citation>
    <scope>NUCLEOTIDE SEQUENCE [LARGE SCALE GENOMIC DNA]</scope>
    <source>
        <strain evidence="1 2">BE2.4</strain>
    </source>
</reference>
<dbReference type="KEGG" id="maer:DAI18_18190"/>
<dbReference type="Proteomes" id="UP000244173">
    <property type="component" value="Chromosome"/>
</dbReference>
<protein>
    <recommendedName>
        <fullName evidence="3">Head decoration protein</fullName>
    </recommendedName>
</protein>
<dbReference type="Pfam" id="PF23982">
    <property type="entry name" value="XM1_gp53_minor_capsid"/>
    <property type="match status" value="1"/>
</dbReference>
<dbReference type="RefSeq" id="WP_107890148.1">
    <property type="nucleotide sequence ID" value="NZ_CP028519.1"/>
</dbReference>
<gene>
    <name evidence="1" type="ORF">DAI18_18190</name>
</gene>
<proteinExistence type="predicted"/>
<accession>A0A2S0PES2</accession>
<name>A0A2S0PES2_9NEIS</name>
<evidence type="ECO:0000313" key="2">
    <source>
        <dbReference type="Proteomes" id="UP000244173"/>
    </source>
</evidence>
<dbReference type="InterPro" id="IPR056914">
    <property type="entry name" value="Gp53-like"/>
</dbReference>